<dbReference type="EMBL" id="PXYW01000071">
    <property type="protein sequence ID" value="PSR30941.1"/>
    <property type="molecule type" value="Genomic_DNA"/>
</dbReference>
<dbReference type="Proteomes" id="UP000242972">
    <property type="component" value="Unassembled WGS sequence"/>
</dbReference>
<gene>
    <name evidence="1" type="ORF">C7B46_17370</name>
</gene>
<evidence type="ECO:0000313" key="1">
    <source>
        <dbReference type="EMBL" id="PSR30941.1"/>
    </source>
</evidence>
<evidence type="ECO:0000313" key="2">
    <source>
        <dbReference type="Proteomes" id="UP000242972"/>
    </source>
</evidence>
<proteinExistence type="predicted"/>
<comment type="caution">
    <text evidence="1">The sequence shown here is derived from an EMBL/GenBank/DDBJ whole genome shotgun (WGS) entry which is preliminary data.</text>
</comment>
<accession>A0A2T2X8V3</accession>
<name>A0A2T2X8V3_9FIRM</name>
<dbReference type="AlphaFoldDB" id="A0A2T2X8V3"/>
<reference evidence="1 2" key="1">
    <citation type="journal article" date="2014" name="BMC Genomics">
        <title>Comparison of environmental and isolate Sulfobacillus genomes reveals diverse carbon, sulfur, nitrogen, and hydrogen metabolisms.</title>
        <authorList>
            <person name="Justice N.B."/>
            <person name="Norman A."/>
            <person name="Brown C.T."/>
            <person name="Singh A."/>
            <person name="Thomas B.C."/>
            <person name="Banfield J.F."/>
        </authorList>
    </citation>
    <scope>NUCLEOTIDE SEQUENCE [LARGE SCALE GENOMIC DNA]</scope>
    <source>
        <strain evidence="1">AMDSBA4</strain>
    </source>
</reference>
<organism evidence="1 2">
    <name type="scientific">Sulfobacillus benefaciens</name>
    <dbReference type="NCBI Taxonomy" id="453960"/>
    <lineage>
        <taxon>Bacteria</taxon>
        <taxon>Bacillati</taxon>
        <taxon>Bacillota</taxon>
        <taxon>Clostridia</taxon>
        <taxon>Eubacteriales</taxon>
        <taxon>Clostridiales Family XVII. Incertae Sedis</taxon>
        <taxon>Sulfobacillus</taxon>
    </lineage>
</organism>
<sequence length="66" mass="7511">MAGYIVLEVDDGLLMIPYHTVEPDLGWEQLDLDSSRLVPRTQSWEILIAAYQKTLDSIDDLLSAYL</sequence>
<protein>
    <submittedName>
        <fullName evidence="1">Uncharacterized protein</fullName>
    </submittedName>
</protein>